<protein>
    <recommendedName>
        <fullName evidence="19">E3 ubiquitin-protein ligase RNF180</fullName>
        <ecNumber evidence="5">2.3.2.27</ecNumber>
    </recommendedName>
    <alternativeName>
        <fullName evidence="21">RING finger protein 180</fullName>
    </alternativeName>
    <alternativeName>
        <fullName evidence="20">RING-type E3 ubiquitin transferase RNF180</fullName>
    </alternativeName>
</protein>
<keyword evidence="10 22" id="KW-0863">Zinc-finger</keyword>
<dbReference type="GeneID" id="100135724"/>
<dbReference type="FunFam" id="3.30.40.10:FF:000316">
    <property type="entry name" value="E3 ubiquitin-protein ligase RNF180"/>
    <property type="match status" value="1"/>
</dbReference>
<feature type="transmembrane region" description="Helical" evidence="24">
    <location>
        <begin position="373"/>
        <end position="396"/>
    </location>
</feature>
<dbReference type="EC" id="2.3.2.27" evidence="5"/>
<keyword evidence="12" id="KW-0256">Endoplasmic reticulum</keyword>
<keyword evidence="6" id="KW-0597">Phosphoprotein</keyword>
<dbReference type="PANTHER" id="PTHR46717:SF1">
    <property type="entry name" value="E3 UBIQUITIN-PROTEIN LIGASE RNF180"/>
    <property type="match status" value="1"/>
</dbReference>
<dbReference type="OrthoDB" id="6105938at2759"/>
<gene>
    <name evidence="26" type="primary">rnf180</name>
</gene>
<dbReference type="RefSeq" id="NP_001107726.2">
    <property type="nucleotide sequence ID" value="NM_001114254.2"/>
</dbReference>
<dbReference type="CDD" id="cd16554">
    <property type="entry name" value="RING-HC_RNF180"/>
    <property type="match status" value="1"/>
</dbReference>
<evidence type="ECO:0000256" key="22">
    <source>
        <dbReference type="PROSITE-ProRule" id="PRU00175"/>
    </source>
</evidence>
<comment type="subcellular location">
    <subcellularLocation>
        <location evidence="3">Endoplasmic reticulum membrane</location>
        <topology evidence="3">Single-pass membrane protein</topology>
    </subcellularLocation>
    <subcellularLocation>
        <location evidence="2">Nucleus envelope</location>
    </subcellularLocation>
</comment>
<dbReference type="GO" id="GO:0061630">
    <property type="term" value="F:ubiquitin protein ligase activity"/>
    <property type="evidence" value="ECO:0007669"/>
    <property type="project" value="UniProtKB-EC"/>
</dbReference>
<dbReference type="InterPro" id="IPR033263">
    <property type="entry name" value="RNF180"/>
</dbReference>
<organism evidence="26">
    <name type="scientific">Xenopus tropicalis</name>
    <name type="common">Western clawed frog</name>
    <name type="synonym">Silurana tropicalis</name>
    <dbReference type="NCBI Taxonomy" id="8364"/>
    <lineage>
        <taxon>Eukaryota</taxon>
        <taxon>Metazoa</taxon>
        <taxon>Chordata</taxon>
        <taxon>Craniata</taxon>
        <taxon>Vertebrata</taxon>
        <taxon>Euteleostomi</taxon>
        <taxon>Amphibia</taxon>
        <taxon>Batrachia</taxon>
        <taxon>Anura</taxon>
        <taxon>Pipoidea</taxon>
        <taxon>Pipidae</taxon>
        <taxon>Xenopodinae</taxon>
        <taxon>Xenopus</taxon>
        <taxon>Silurana</taxon>
    </lineage>
</organism>
<evidence type="ECO:0000256" key="5">
    <source>
        <dbReference type="ARBA" id="ARBA00012483"/>
    </source>
</evidence>
<evidence type="ECO:0000256" key="15">
    <source>
        <dbReference type="ARBA" id="ARBA00023136"/>
    </source>
</evidence>
<keyword evidence="7" id="KW-0808">Transferase</keyword>
<evidence type="ECO:0000256" key="21">
    <source>
        <dbReference type="ARBA" id="ARBA00080502"/>
    </source>
</evidence>
<dbReference type="InterPro" id="IPR001841">
    <property type="entry name" value="Znf_RING"/>
</dbReference>
<name>B0BLW4_XENTR</name>
<dbReference type="HOGENOM" id="CLU_039803_0_0_1"/>
<dbReference type="GO" id="GO:0005635">
    <property type="term" value="C:nuclear envelope"/>
    <property type="evidence" value="ECO:0007669"/>
    <property type="project" value="UniProtKB-SubCell"/>
</dbReference>
<dbReference type="KEGG" id="xtr:100135724"/>
<dbReference type="Pfam" id="PF13923">
    <property type="entry name" value="zf-C3HC4_2"/>
    <property type="match status" value="1"/>
</dbReference>
<keyword evidence="16" id="KW-0539">Nucleus</keyword>
<evidence type="ECO:0000256" key="13">
    <source>
        <dbReference type="ARBA" id="ARBA00022833"/>
    </source>
</evidence>
<dbReference type="PROSITE" id="PS00518">
    <property type="entry name" value="ZF_RING_1"/>
    <property type="match status" value="1"/>
</dbReference>
<dbReference type="CTD" id="285671"/>
<evidence type="ECO:0000256" key="10">
    <source>
        <dbReference type="ARBA" id="ARBA00022771"/>
    </source>
</evidence>
<proteinExistence type="evidence at transcript level"/>
<comment type="subunit">
    <text evidence="18">Interacts with ZIC2.</text>
</comment>
<dbReference type="GO" id="GO:0000209">
    <property type="term" value="P:protein polyubiquitination"/>
    <property type="evidence" value="ECO:0007669"/>
    <property type="project" value="InterPro"/>
</dbReference>
<comment type="pathway">
    <text evidence="4">Protein modification; protein ubiquitination.</text>
</comment>
<evidence type="ECO:0000256" key="24">
    <source>
        <dbReference type="SAM" id="Phobius"/>
    </source>
</evidence>
<evidence type="ECO:0000256" key="4">
    <source>
        <dbReference type="ARBA" id="ARBA00004906"/>
    </source>
</evidence>
<evidence type="ECO:0000256" key="12">
    <source>
        <dbReference type="ARBA" id="ARBA00022824"/>
    </source>
</evidence>
<evidence type="ECO:0000256" key="9">
    <source>
        <dbReference type="ARBA" id="ARBA00022723"/>
    </source>
</evidence>
<evidence type="ECO:0000256" key="2">
    <source>
        <dbReference type="ARBA" id="ARBA00004259"/>
    </source>
</evidence>
<evidence type="ECO:0000256" key="19">
    <source>
        <dbReference type="ARBA" id="ARBA00067421"/>
    </source>
</evidence>
<dbReference type="InterPro" id="IPR013083">
    <property type="entry name" value="Znf_RING/FYVE/PHD"/>
</dbReference>
<dbReference type="EMBL" id="BC158185">
    <property type="protein sequence ID" value="AAI58186.1"/>
    <property type="molecule type" value="mRNA"/>
</dbReference>
<evidence type="ECO:0000256" key="7">
    <source>
        <dbReference type="ARBA" id="ARBA00022679"/>
    </source>
</evidence>
<keyword evidence="13" id="KW-0862">Zinc</keyword>
<evidence type="ECO:0000256" key="14">
    <source>
        <dbReference type="ARBA" id="ARBA00022989"/>
    </source>
</evidence>
<evidence type="ECO:0000256" key="8">
    <source>
        <dbReference type="ARBA" id="ARBA00022692"/>
    </source>
</evidence>
<dbReference type="InterPro" id="IPR017907">
    <property type="entry name" value="Znf_RING_CS"/>
</dbReference>
<comment type="catalytic activity">
    <reaction evidence="1">
        <text>S-ubiquitinyl-[E2 ubiquitin-conjugating enzyme]-L-cysteine + [acceptor protein]-L-lysine = [E2 ubiquitin-conjugating enzyme]-L-cysteine + N(6)-ubiquitinyl-[acceptor protein]-L-lysine.</text>
        <dbReference type="EC" id="2.3.2.27"/>
    </reaction>
</comment>
<evidence type="ECO:0000256" key="3">
    <source>
        <dbReference type="ARBA" id="ARBA00004389"/>
    </source>
</evidence>
<evidence type="ECO:0000256" key="11">
    <source>
        <dbReference type="ARBA" id="ARBA00022786"/>
    </source>
</evidence>
<evidence type="ECO:0000256" key="17">
    <source>
        <dbReference type="ARBA" id="ARBA00058659"/>
    </source>
</evidence>
<feature type="region of interest" description="Disordered" evidence="23">
    <location>
        <begin position="143"/>
        <end position="187"/>
    </location>
</feature>
<evidence type="ECO:0000256" key="20">
    <source>
        <dbReference type="ARBA" id="ARBA00079826"/>
    </source>
</evidence>
<evidence type="ECO:0000256" key="16">
    <source>
        <dbReference type="ARBA" id="ARBA00023242"/>
    </source>
</evidence>
<dbReference type="GO" id="GO:0005789">
    <property type="term" value="C:endoplasmic reticulum membrane"/>
    <property type="evidence" value="ECO:0007669"/>
    <property type="project" value="UniProtKB-SubCell"/>
</dbReference>
<dbReference type="SMART" id="SM00184">
    <property type="entry name" value="RING"/>
    <property type="match status" value="1"/>
</dbReference>
<reference evidence="26" key="1">
    <citation type="submission" date="2008-01" db="EMBL/GenBank/DDBJ databases">
        <authorList>
            <consortium name="NIH - Xenopus Gene Collection (XGC) project"/>
        </authorList>
    </citation>
    <scope>NUCLEOTIDE SEQUENCE [LARGE SCALE MRNA]</scope>
    <source>
        <tissue evidence="26">Testes</tissue>
    </source>
</reference>
<keyword evidence="15 24" id="KW-0472">Membrane</keyword>
<accession>B0BLW4</accession>
<evidence type="ECO:0000256" key="1">
    <source>
        <dbReference type="ARBA" id="ARBA00000900"/>
    </source>
</evidence>
<dbReference type="InterPro" id="IPR045790">
    <property type="entry name" value="RNF180_C"/>
</dbReference>
<sequence>MEKSKQVMGRLAEALCLEVQSSKQSEVRETKTTAFSLYKSDSASETIKAKCNQNGFHRKSSSLDFDFFKNSFDLFENNSIELSSSQAAGVCFNICSETSRQLFSGHYRFGSENPQARLPEGEQTQDSCSTGAESVLAVQPYLDPDTNTVHVPTPTSNMAPDSTLTEDNLQVPPVDTGPSDNPSPPSSCLVAINQRLKKREINKLKSLRRKQRKREKWLQQQTAKVSDSTDEENEHIMEKESYICAVCLDVYFNPYMCNPCQHIFCEPCLRTIAKDNPTKTLCPLCRATIARVCFQSELNKTSLAFFPNEYLKRKECFQKTNYSKWPLPNSNRMFRGFGGLSRHLNGRRLLHNGHRQDFENENRGWRFDMDMDIIYIYTVNWIIGFIIFCFICYFLFLLL</sequence>
<keyword evidence="9" id="KW-0479">Metal-binding</keyword>
<evidence type="ECO:0000256" key="23">
    <source>
        <dbReference type="SAM" id="MobiDB-lite"/>
    </source>
</evidence>
<evidence type="ECO:0000259" key="25">
    <source>
        <dbReference type="PROSITE" id="PS50089"/>
    </source>
</evidence>
<feature type="region of interest" description="Disordered" evidence="23">
    <location>
        <begin position="212"/>
        <end position="232"/>
    </location>
</feature>
<dbReference type="PANTHER" id="PTHR46717">
    <property type="entry name" value="E3 UBIQUITIN-PROTEIN LIGASE RNF180"/>
    <property type="match status" value="1"/>
</dbReference>
<dbReference type="SUPFAM" id="SSF57850">
    <property type="entry name" value="RING/U-box"/>
    <property type="match status" value="1"/>
</dbReference>
<keyword evidence="11" id="KW-0833">Ubl conjugation pathway</keyword>
<dbReference type="GO" id="GO:0008270">
    <property type="term" value="F:zinc ion binding"/>
    <property type="evidence" value="ECO:0007669"/>
    <property type="project" value="UniProtKB-KW"/>
</dbReference>
<evidence type="ECO:0000256" key="6">
    <source>
        <dbReference type="ARBA" id="ARBA00022553"/>
    </source>
</evidence>
<feature type="domain" description="RING-type" evidence="25">
    <location>
        <begin position="244"/>
        <end position="286"/>
    </location>
</feature>
<keyword evidence="14 24" id="KW-1133">Transmembrane helix</keyword>
<feature type="compositionally biased region" description="Polar residues" evidence="23">
    <location>
        <begin position="145"/>
        <end position="168"/>
    </location>
</feature>
<keyword evidence="8 24" id="KW-0812">Transmembrane</keyword>
<evidence type="ECO:0000256" key="18">
    <source>
        <dbReference type="ARBA" id="ARBA00062709"/>
    </source>
</evidence>
<evidence type="ECO:0000313" key="26">
    <source>
        <dbReference type="EMBL" id="AAI58186.1"/>
    </source>
</evidence>
<dbReference type="Gene3D" id="3.30.40.10">
    <property type="entry name" value="Zinc/RING finger domain, C3HC4 (zinc finger)"/>
    <property type="match status" value="1"/>
</dbReference>
<dbReference type="Pfam" id="PF19332">
    <property type="entry name" value="RNF180_C"/>
    <property type="match status" value="1"/>
</dbReference>
<dbReference type="PROSITE" id="PS50089">
    <property type="entry name" value="ZF_RING_2"/>
    <property type="match status" value="1"/>
</dbReference>
<dbReference type="AlphaFoldDB" id="B0BLW4"/>
<comment type="function">
    <text evidence="17">E3 ubiquitin-protein ligase which promotes polyubiquitination and degradation by the proteasome pathway of ZIC2.</text>
</comment>